<protein>
    <submittedName>
        <fullName evidence="1">Pentapeptide repeat-containing protein</fullName>
    </submittedName>
</protein>
<dbReference type="SUPFAM" id="SSF141571">
    <property type="entry name" value="Pentapeptide repeat-like"/>
    <property type="match status" value="2"/>
</dbReference>
<sequence>MNTSDSELNLASLADRISQVEAEQNLRRKNIAWLKQYFDELKQEFNNRPELDQIQTMQQEIVQLTAQVAELQQCLNLSSNIMSEDLNEGENLTEIKTIDDAEIVKQFFERVERQQSQGVLIEKEVVIKNVDIDEIEKDEEVDVIAEESENSNAFKNLEFQIERIMWLVNRIYAAEEDYQDIPVSAEEFWCRYEAGERDFTGINLAGVNLSGKSMSYVSFNQANFDNANFENIKLSSVSLENSTLRKANLTGAHLYKIDIIGSHLSGANLSNANLRKARLIGSDLSNANLSSANLLEANLENANLEGVNLQKSIYNSQTIFPKDFVSETGAYLIAPGASLAKADLSGADLSQVNLTGANLSYSNLELTNMQGTDLSQANLSSANLTKANLIESKLIQANLRFANLSEANLSSANLTAANLISTNLIQTALNSANLTAAGLSGANLTNANWCNYARWYNP</sequence>
<dbReference type="Pfam" id="PF00805">
    <property type="entry name" value="Pentapeptide"/>
    <property type="match status" value="5"/>
</dbReference>
<dbReference type="RefSeq" id="WP_190717935.1">
    <property type="nucleotide sequence ID" value="NZ_JACJST010000023.1"/>
</dbReference>
<gene>
    <name evidence="1" type="ORF">H6G59_20855</name>
</gene>
<evidence type="ECO:0000313" key="2">
    <source>
        <dbReference type="Proteomes" id="UP000640531"/>
    </source>
</evidence>
<dbReference type="PANTHER" id="PTHR14136">
    <property type="entry name" value="BTB_POZ DOMAIN-CONTAINING PROTEIN KCTD9"/>
    <property type="match status" value="1"/>
</dbReference>
<comment type="caution">
    <text evidence="1">The sequence shown here is derived from an EMBL/GenBank/DDBJ whole genome shotgun (WGS) entry which is preliminary data.</text>
</comment>
<organism evidence="1 2">
    <name type="scientific">Anabaena lutea FACHB-196</name>
    <dbReference type="NCBI Taxonomy" id="2692881"/>
    <lineage>
        <taxon>Bacteria</taxon>
        <taxon>Bacillati</taxon>
        <taxon>Cyanobacteriota</taxon>
        <taxon>Cyanophyceae</taxon>
        <taxon>Nostocales</taxon>
        <taxon>Nostocaceae</taxon>
        <taxon>Anabaena</taxon>
    </lineage>
</organism>
<dbReference type="PANTHER" id="PTHR14136:SF17">
    <property type="entry name" value="BTB_POZ DOMAIN-CONTAINING PROTEIN KCTD9"/>
    <property type="match status" value="1"/>
</dbReference>
<proteinExistence type="predicted"/>
<dbReference type="Gene3D" id="2.160.20.80">
    <property type="entry name" value="E3 ubiquitin-protein ligase SopA"/>
    <property type="match status" value="2"/>
</dbReference>
<reference evidence="1 2" key="1">
    <citation type="journal article" date="2020" name="ISME J.">
        <title>Comparative genomics reveals insights into cyanobacterial evolution and habitat adaptation.</title>
        <authorList>
            <person name="Chen M.Y."/>
            <person name="Teng W.K."/>
            <person name="Zhao L."/>
            <person name="Hu C.X."/>
            <person name="Zhou Y.K."/>
            <person name="Han B.P."/>
            <person name="Song L.R."/>
            <person name="Shu W.S."/>
        </authorList>
    </citation>
    <scope>NUCLEOTIDE SEQUENCE [LARGE SCALE GENOMIC DNA]</scope>
    <source>
        <strain evidence="1 2">FACHB-196</strain>
    </source>
</reference>
<dbReference type="InterPro" id="IPR001646">
    <property type="entry name" value="5peptide_repeat"/>
</dbReference>
<dbReference type="Proteomes" id="UP000640531">
    <property type="component" value="Unassembled WGS sequence"/>
</dbReference>
<keyword evidence="2" id="KW-1185">Reference proteome</keyword>
<accession>A0ABR8FKI9</accession>
<dbReference type="EMBL" id="JACJST010000023">
    <property type="protein sequence ID" value="MBD2570299.1"/>
    <property type="molecule type" value="Genomic_DNA"/>
</dbReference>
<evidence type="ECO:0000313" key="1">
    <source>
        <dbReference type="EMBL" id="MBD2570299.1"/>
    </source>
</evidence>
<name>A0ABR8FKI9_9NOST</name>
<dbReference type="InterPro" id="IPR051082">
    <property type="entry name" value="Pentapeptide-BTB/POZ_domain"/>
</dbReference>